<proteinExistence type="predicted"/>
<dbReference type="EMBL" id="CM042886">
    <property type="protein sequence ID" value="KAI4342007.1"/>
    <property type="molecule type" value="Genomic_DNA"/>
</dbReference>
<protein>
    <submittedName>
        <fullName evidence="1">Uncharacterized protein</fullName>
    </submittedName>
</protein>
<evidence type="ECO:0000313" key="2">
    <source>
        <dbReference type="Proteomes" id="UP001057402"/>
    </source>
</evidence>
<accession>A0ACB9P0C8</accession>
<keyword evidence="2" id="KW-1185">Reference proteome</keyword>
<sequence>MPSSSFDCSWTRSAAAALALACSSFLTLLSSAATRFVRHQVLCDVRRCHLRYDKCRVEILRLLLNRVATIFEENFAKI</sequence>
<dbReference type="Proteomes" id="UP001057402">
    <property type="component" value="Chromosome 7"/>
</dbReference>
<evidence type="ECO:0000313" key="1">
    <source>
        <dbReference type="EMBL" id="KAI4342007.1"/>
    </source>
</evidence>
<organism evidence="1 2">
    <name type="scientific">Melastoma candidum</name>
    <dbReference type="NCBI Taxonomy" id="119954"/>
    <lineage>
        <taxon>Eukaryota</taxon>
        <taxon>Viridiplantae</taxon>
        <taxon>Streptophyta</taxon>
        <taxon>Embryophyta</taxon>
        <taxon>Tracheophyta</taxon>
        <taxon>Spermatophyta</taxon>
        <taxon>Magnoliopsida</taxon>
        <taxon>eudicotyledons</taxon>
        <taxon>Gunneridae</taxon>
        <taxon>Pentapetalae</taxon>
        <taxon>rosids</taxon>
        <taxon>malvids</taxon>
        <taxon>Myrtales</taxon>
        <taxon>Melastomataceae</taxon>
        <taxon>Melastomatoideae</taxon>
        <taxon>Melastomateae</taxon>
        <taxon>Melastoma</taxon>
    </lineage>
</organism>
<name>A0ACB9P0C8_9MYRT</name>
<gene>
    <name evidence="1" type="ORF">MLD38_026671</name>
</gene>
<reference evidence="2" key="1">
    <citation type="journal article" date="2023" name="Front. Plant Sci.">
        <title>Chromosomal-level genome assembly of Melastoma candidum provides insights into trichome evolution.</title>
        <authorList>
            <person name="Zhong Y."/>
            <person name="Wu W."/>
            <person name="Sun C."/>
            <person name="Zou P."/>
            <person name="Liu Y."/>
            <person name="Dai S."/>
            <person name="Zhou R."/>
        </authorList>
    </citation>
    <scope>NUCLEOTIDE SEQUENCE [LARGE SCALE GENOMIC DNA]</scope>
</reference>
<comment type="caution">
    <text evidence="1">The sequence shown here is derived from an EMBL/GenBank/DDBJ whole genome shotgun (WGS) entry which is preliminary data.</text>
</comment>